<evidence type="ECO:0000313" key="1">
    <source>
        <dbReference type="EMBL" id="CBH23958.1"/>
    </source>
</evidence>
<name>D5H7F3_SALRM</name>
<gene>
    <name evidence="1" type="ordered locus">SRM_01037</name>
</gene>
<evidence type="ECO:0000313" key="2">
    <source>
        <dbReference type="Proteomes" id="UP000000933"/>
    </source>
</evidence>
<dbReference type="HOGENOM" id="CLU_2720015_0_0_10"/>
<reference evidence="1 2" key="1">
    <citation type="journal article" date="2010" name="ISME J.">
        <title>Fine-scale evolution: genomic, phenotypic and ecological differentiation in two coexisting Salinibacter ruber strains.</title>
        <authorList>
            <person name="Pena A."/>
            <person name="Teeling H."/>
            <person name="Huerta-Cepas J."/>
            <person name="Santos F."/>
            <person name="Yarza P."/>
            <person name="Brito-Echeverria J."/>
            <person name="Lucio M."/>
            <person name="Schmitt-Kopplin P."/>
            <person name="Meseguer I."/>
            <person name="Schenowitz C."/>
            <person name="Dossat C."/>
            <person name="Barbe V."/>
            <person name="Dopazo J."/>
            <person name="Rossello-Mora R."/>
            <person name="Schuler M."/>
            <person name="Glockner F.O."/>
            <person name="Amann R."/>
            <person name="Gabaldon T."/>
            <person name="Anton J."/>
        </authorList>
    </citation>
    <scope>NUCLEOTIDE SEQUENCE [LARGE SCALE GENOMIC DNA]</scope>
    <source>
        <strain evidence="1 2">M8</strain>
    </source>
</reference>
<accession>D5H7F3</accession>
<reference evidence="2" key="2">
    <citation type="submission" date="2010-04" db="EMBL/GenBank/DDBJ databases">
        <title>Genome sequence of Salinibacter ruber M8.</title>
        <authorList>
            <consortium name="Genoscope"/>
        </authorList>
    </citation>
    <scope>NUCLEOTIDE SEQUENCE [LARGE SCALE GENOMIC DNA]</scope>
    <source>
        <strain evidence="2">M8</strain>
    </source>
</reference>
<dbReference type="AlphaFoldDB" id="D5H7F3"/>
<dbReference type="Proteomes" id="UP000000933">
    <property type="component" value="Chromosome"/>
</dbReference>
<protein>
    <submittedName>
        <fullName evidence="1">Uncharacterized protein</fullName>
    </submittedName>
</protein>
<dbReference type="KEGG" id="srm:SRM_01037"/>
<organism evidence="1 2">
    <name type="scientific">Salinibacter ruber (strain M8)</name>
    <dbReference type="NCBI Taxonomy" id="761659"/>
    <lineage>
        <taxon>Bacteria</taxon>
        <taxon>Pseudomonadati</taxon>
        <taxon>Rhodothermota</taxon>
        <taxon>Rhodothermia</taxon>
        <taxon>Rhodothermales</taxon>
        <taxon>Salinibacteraceae</taxon>
        <taxon>Salinibacter</taxon>
    </lineage>
</organism>
<sequence>MPNPRTAPDTAPDVDEDLEYCVPDTRSEILPPLGQCVEDRAGEASSSPPCSRPCVLRNARARHAGVGPLKRR</sequence>
<dbReference type="EMBL" id="FP565814">
    <property type="protein sequence ID" value="CBH23958.1"/>
    <property type="molecule type" value="Genomic_DNA"/>
</dbReference>
<proteinExistence type="predicted"/>